<dbReference type="EMBL" id="JBEPSM010000001">
    <property type="protein sequence ID" value="MET4632312.1"/>
    <property type="molecule type" value="Genomic_DNA"/>
</dbReference>
<keyword evidence="11" id="KW-1185">Reference proteome</keyword>
<dbReference type="InterPro" id="IPR036097">
    <property type="entry name" value="HisK_dim/P_sf"/>
</dbReference>
<feature type="transmembrane region" description="Helical" evidence="6">
    <location>
        <begin position="215"/>
        <end position="234"/>
    </location>
</feature>
<keyword evidence="6" id="KW-1133">Transmembrane helix</keyword>
<dbReference type="InterPro" id="IPR035965">
    <property type="entry name" value="PAS-like_dom_sf"/>
</dbReference>
<dbReference type="SUPFAM" id="SSF55785">
    <property type="entry name" value="PYP-like sensor domain (PAS domain)"/>
    <property type="match status" value="1"/>
</dbReference>
<keyword evidence="5 10" id="KW-0418">Kinase</keyword>
<dbReference type="PROSITE" id="PS50112">
    <property type="entry name" value="PAS"/>
    <property type="match status" value="1"/>
</dbReference>
<dbReference type="SMART" id="SM00387">
    <property type="entry name" value="HATPase_c"/>
    <property type="match status" value="1"/>
</dbReference>
<evidence type="ECO:0000256" key="4">
    <source>
        <dbReference type="ARBA" id="ARBA00022679"/>
    </source>
</evidence>
<dbReference type="SUPFAM" id="SSF47384">
    <property type="entry name" value="Homodimeric domain of signal transducing histidine kinase"/>
    <property type="match status" value="1"/>
</dbReference>
<reference evidence="10 11" key="1">
    <citation type="submission" date="2024-06" db="EMBL/GenBank/DDBJ databases">
        <title>Sorghum-associated microbial communities from plants grown in Nebraska, USA.</title>
        <authorList>
            <person name="Schachtman D."/>
        </authorList>
    </citation>
    <scope>NUCLEOTIDE SEQUENCE [LARGE SCALE GENOMIC DNA]</scope>
    <source>
        <strain evidence="10 11">3207</strain>
    </source>
</reference>
<keyword evidence="6" id="KW-0472">Membrane</keyword>
<dbReference type="PRINTS" id="PR00344">
    <property type="entry name" value="BCTRLSENSOR"/>
</dbReference>
<dbReference type="CDD" id="cd00082">
    <property type="entry name" value="HisKA"/>
    <property type="match status" value="1"/>
</dbReference>
<protein>
    <recommendedName>
        <fullName evidence="2">histidine kinase</fullName>
        <ecNumber evidence="2">2.7.13.3</ecNumber>
    </recommendedName>
</protein>
<dbReference type="NCBIfam" id="TIGR00229">
    <property type="entry name" value="sensory_box"/>
    <property type="match status" value="1"/>
</dbReference>
<feature type="transmembrane region" description="Helical" evidence="6">
    <location>
        <begin position="141"/>
        <end position="171"/>
    </location>
</feature>
<name>A0ABV2QTG6_9HYPH</name>
<evidence type="ECO:0000256" key="1">
    <source>
        <dbReference type="ARBA" id="ARBA00000085"/>
    </source>
</evidence>
<dbReference type="SMART" id="SM00091">
    <property type="entry name" value="PAS"/>
    <property type="match status" value="1"/>
</dbReference>
<feature type="domain" description="Histidine kinase" evidence="7">
    <location>
        <begin position="396"/>
        <end position="616"/>
    </location>
</feature>
<accession>A0ABV2QTG6</accession>
<feature type="transmembrane region" description="Helical" evidence="6">
    <location>
        <begin position="82"/>
        <end position="104"/>
    </location>
</feature>
<keyword evidence="4 10" id="KW-0808">Transferase</keyword>
<dbReference type="Pfam" id="PF00512">
    <property type="entry name" value="HisKA"/>
    <property type="match status" value="1"/>
</dbReference>
<dbReference type="PANTHER" id="PTHR43047:SF78">
    <property type="entry name" value="SENSORY_REGULATORY PROTEIN RPFC"/>
    <property type="match status" value="1"/>
</dbReference>
<dbReference type="SMART" id="SM00388">
    <property type="entry name" value="HisKA"/>
    <property type="match status" value="1"/>
</dbReference>
<sequence>MEGLSTAAGTAPFRVPLSGGWHDALIAGWSCAGPPQPGRKAETSVIGVLCMTVSFEPLRRIIDGLVHGSVVDDSLLAARHRAFIAAHLAVGLGVLMLFPIWLALSGRPSFTSAVAFAWLAAPLPIAGFLSRTGRYGEAHLLSALALAGLVVWIGALTGGLASPALVLLAIVPAEAALSGSRRITLASIGMSAAALAGLALVALAGWMPAPMAGPVSFAPILIAAAILYGAGLALRIELVQRVAEGAARDGEARYRMLADNTIDLVTRHSSVGAVEFASPATRAMLGCASSELIGHGLFDRVHVADRPAYLHALSETDRTGEPRDVEFRLRREGAGAASFIWVEMRCRPALDAATGARSVVAVMRDVTAGRSQQMAFVEAQSSADHANQSKVQFLAHMSHELRTPLNAIIGFSELLQRELFGKFEMARHRDYIRLIHSSGEHLLQVVNSVLDMSKIEAGKFDVVAAPLPIVPVIDSALDMMAQQIASRGVKLVRRIDRELPDIVADRRACRQILLNLLSNAAKFTEAGGTVTVSALLEHGDLVIEVRDTGIGIAAHDLPRIGTPFVQADACAERRGEGTGLGVSVVKGLVALQGGTFALQSEAGRGTVATVRLPIRPARALTAPSTDLQERERRRA</sequence>
<evidence type="ECO:0000256" key="3">
    <source>
        <dbReference type="ARBA" id="ARBA00022553"/>
    </source>
</evidence>
<feature type="domain" description="PAC" evidence="9">
    <location>
        <begin position="323"/>
        <end position="378"/>
    </location>
</feature>
<evidence type="ECO:0000256" key="6">
    <source>
        <dbReference type="SAM" id="Phobius"/>
    </source>
</evidence>
<dbReference type="PANTHER" id="PTHR43047">
    <property type="entry name" value="TWO-COMPONENT HISTIDINE PROTEIN KINASE"/>
    <property type="match status" value="1"/>
</dbReference>
<dbReference type="InterPro" id="IPR003661">
    <property type="entry name" value="HisK_dim/P_dom"/>
</dbReference>
<dbReference type="EC" id="2.7.13.3" evidence="2"/>
<dbReference type="PROSITE" id="PS50109">
    <property type="entry name" value="HIS_KIN"/>
    <property type="match status" value="1"/>
</dbReference>
<dbReference type="SUPFAM" id="SSF55874">
    <property type="entry name" value="ATPase domain of HSP90 chaperone/DNA topoisomerase II/histidine kinase"/>
    <property type="match status" value="1"/>
</dbReference>
<dbReference type="Gene3D" id="3.30.565.10">
    <property type="entry name" value="Histidine kinase-like ATPase, C-terminal domain"/>
    <property type="match status" value="1"/>
</dbReference>
<dbReference type="CDD" id="cd00130">
    <property type="entry name" value="PAS"/>
    <property type="match status" value="1"/>
</dbReference>
<dbReference type="Pfam" id="PF02518">
    <property type="entry name" value="HATPase_c"/>
    <property type="match status" value="1"/>
</dbReference>
<feature type="domain" description="PAS" evidence="8">
    <location>
        <begin position="250"/>
        <end position="320"/>
    </location>
</feature>
<feature type="transmembrane region" description="Helical" evidence="6">
    <location>
        <begin position="183"/>
        <end position="203"/>
    </location>
</feature>
<dbReference type="InterPro" id="IPR005467">
    <property type="entry name" value="His_kinase_dom"/>
</dbReference>
<dbReference type="InterPro" id="IPR004358">
    <property type="entry name" value="Sig_transdc_His_kin-like_C"/>
</dbReference>
<evidence type="ECO:0000259" key="9">
    <source>
        <dbReference type="PROSITE" id="PS50113"/>
    </source>
</evidence>
<comment type="catalytic activity">
    <reaction evidence="1">
        <text>ATP + protein L-histidine = ADP + protein N-phospho-L-histidine.</text>
        <dbReference type="EC" id="2.7.13.3"/>
    </reaction>
</comment>
<evidence type="ECO:0000313" key="11">
    <source>
        <dbReference type="Proteomes" id="UP001549321"/>
    </source>
</evidence>
<dbReference type="Gene3D" id="3.30.450.20">
    <property type="entry name" value="PAS domain"/>
    <property type="match status" value="1"/>
</dbReference>
<gene>
    <name evidence="10" type="ORF">ABIE08_000225</name>
</gene>
<dbReference type="InterPro" id="IPR003594">
    <property type="entry name" value="HATPase_dom"/>
</dbReference>
<keyword evidence="3" id="KW-0597">Phosphoprotein</keyword>
<dbReference type="Gene3D" id="1.10.287.130">
    <property type="match status" value="1"/>
</dbReference>
<dbReference type="Proteomes" id="UP001549321">
    <property type="component" value="Unassembled WGS sequence"/>
</dbReference>
<dbReference type="InterPro" id="IPR000014">
    <property type="entry name" value="PAS"/>
</dbReference>
<keyword evidence="6" id="KW-0812">Transmembrane</keyword>
<organism evidence="10 11">
    <name type="scientific">Kaistia defluvii</name>
    <dbReference type="NCBI Taxonomy" id="410841"/>
    <lineage>
        <taxon>Bacteria</taxon>
        <taxon>Pseudomonadati</taxon>
        <taxon>Pseudomonadota</taxon>
        <taxon>Alphaproteobacteria</taxon>
        <taxon>Hyphomicrobiales</taxon>
        <taxon>Kaistiaceae</taxon>
        <taxon>Kaistia</taxon>
    </lineage>
</organism>
<dbReference type="GO" id="GO:0004673">
    <property type="term" value="F:protein histidine kinase activity"/>
    <property type="evidence" value="ECO:0007669"/>
    <property type="project" value="UniProtKB-EC"/>
</dbReference>
<comment type="caution">
    <text evidence="10">The sequence shown here is derived from an EMBL/GenBank/DDBJ whole genome shotgun (WGS) entry which is preliminary data.</text>
</comment>
<dbReference type="InterPro" id="IPR036890">
    <property type="entry name" value="HATPase_C_sf"/>
</dbReference>
<dbReference type="PROSITE" id="PS50113">
    <property type="entry name" value="PAC"/>
    <property type="match status" value="1"/>
</dbReference>
<evidence type="ECO:0000313" key="10">
    <source>
        <dbReference type="EMBL" id="MET4632312.1"/>
    </source>
</evidence>
<evidence type="ECO:0000259" key="7">
    <source>
        <dbReference type="PROSITE" id="PS50109"/>
    </source>
</evidence>
<evidence type="ECO:0000256" key="5">
    <source>
        <dbReference type="ARBA" id="ARBA00022777"/>
    </source>
</evidence>
<dbReference type="InterPro" id="IPR000700">
    <property type="entry name" value="PAS-assoc_C"/>
</dbReference>
<evidence type="ECO:0000259" key="8">
    <source>
        <dbReference type="PROSITE" id="PS50112"/>
    </source>
</evidence>
<evidence type="ECO:0000256" key="2">
    <source>
        <dbReference type="ARBA" id="ARBA00012438"/>
    </source>
</evidence>
<dbReference type="Pfam" id="PF08448">
    <property type="entry name" value="PAS_4"/>
    <property type="match status" value="1"/>
</dbReference>
<dbReference type="InterPro" id="IPR013656">
    <property type="entry name" value="PAS_4"/>
</dbReference>
<proteinExistence type="predicted"/>
<feature type="transmembrane region" description="Helical" evidence="6">
    <location>
        <begin position="110"/>
        <end position="129"/>
    </location>
</feature>